<keyword evidence="7" id="KW-0597">Phosphoprotein</keyword>
<dbReference type="SUPFAM" id="SSF52058">
    <property type="entry name" value="L domain-like"/>
    <property type="match status" value="1"/>
</dbReference>
<evidence type="ECO:0000256" key="12">
    <source>
        <dbReference type="ARBA" id="ARBA00022737"/>
    </source>
</evidence>
<keyword evidence="9" id="KW-0808">Transferase</keyword>
<evidence type="ECO:0000313" key="27">
    <source>
        <dbReference type="RefSeq" id="XP_027084607.1"/>
    </source>
</evidence>
<dbReference type="EC" id="2.7.11.1" evidence="4"/>
<evidence type="ECO:0000256" key="21">
    <source>
        <dbReference type="ARBA" id="ARBA00048679"/>
    </source>
</evidence>
<evidence type="ECO:0000256" key="20">
    <source>
        <dbReference type="ARBA" id="ARBA00047899"/>
    </source>
</evidence>
<dbReference type="GO" id="GO:0005524">
    <property type="term" value="F:ATP binding"/>
    <property type="evidence" value="ECO:0007669"/>
    <property type="project" value="UniProtKB-UniRule"/>
</dbReference>
<keyword evidence="15 22" id="KW-0067">ATP-binding</keyword>
<evidence type="ECO:0000259" key="25">
    <source>
        <dbReference type="PROSITE" id="PS50011"/>
    </source>
</evidence>
<keyword evidence="16 23" id="KW-1133">Transmembrane helix</keyword>
<evidence type="ECO:0000256" key="19">
    <source>
        <dbReference type="ARBA" id="ARBA00023180"/>
    </source>
</evidence>
<evidence type="ECO:0000256" key="1">
    <source>
        <dbReference type="ARBA" id="ARBA00004162"/>
    </source>
</evidence>
<comment type="subcellular location">
    <subcellularLocation>
        <location evidence="1">Cell membrane</location>
        <topology evidence="1">Single-pass membrane protein</topology>
    </subcellularLocation>
</comment>
<accession>A0A6P6U3G0</accession>
<evidence type="ECO:0000256" key="6">
    <source>
        <dbReference type="ARBA" id="ARBA00022527"/>
    </source>
</evidence>
<dbReference type="InterPro" id="IPR011009">
    <property type="entry name" value="Kinase-like_dom_sf"/>
</dbReference>
<keyword evidence="13 22" id="KW-0547">Nucleotide-binding</keyword>
<dbReference type="GO" id="GO:0005886">
    <property type="term" value="C:plasma membrane"/>
    <property type="evidence" value="ECO:0007669"/>
    <property type="project" value="UniProtKB-SubCell"/>
</dbReference>
<comment type="similarity">
    <text evidence="3">Belongs to the RLP family.</text>
</comment>
<dbReference type="InterPro" id="IPR008271">
    <property type="entry name" value="Ser/Thr_kinase_AS"/>
</dbReference>
<dbReference type="GO" id="GO:0004674">
    <property type="term" value="F:protein serine/threonine kinase activity"/>
    <property type="evidence" value="ECO:0007669"/>
    <property type="project" value="UniProtKB-KW"/>
</dbReference>
<evidence type="ECO:0000256" key="18">
    <source>
        <dbReference type="ARBA" id="ARBA00023170"/>
    </source>
</evidence>
<name>A0A6P6U3G0_COFAR</name>
<feature type="domain" description="Protein kinase" evidence="25">
    <location>
        <begin position="353"/>
        <end position="673"/>
    </location>
</feature>
<dbReference type="InterPro" id="IPR032675">
    <property type="entry name" value="LRR_dom_sf"/>
</dbReference>
<keyword evidence="6" id="KW-0723">Serine/threonine-protein kinase</keyword>
<evidence type="ECO:0000256" key="4">
    <source>
        <dbReference type="ARBA" id="ARBA00012513"/>
    </source>
</evidence>
<dbReference type="GeneID" id="113706797"/>
<evidence type="ECO:0000256" key="9">
    <source>
        <dbReference type="ARBA" id="ARBA00022679"/>
    </source>
</evidence>
<dbReference type="InterPro" id="IPR051809">
    <property type="entry name" value="Plant_receptor-like_S/T_kinase"/>
</dbReference>
<reference evidence="27" key="2">
    <citation type="submission" date="2025-08" db="UniProtKB">
        <authorList>
            <consortium name="RefSeq"/>
        </authorList>
    </citation>
    <scope>IDENTIFICATION</scope>
    <source>
        <tissue evidence="27">Leaves</tissue>
    </source>
</reference>
<evidence type="ECO:0000256" key="5">
    <source>
        <dbReference type="ARBA" id="ARBA00022475"/>
    </source>
</evidence>
<evidence type="ECO:0000256" key="14">
    <source>
        <dbReference type="ARBA" id="ARBA00022777"/>
    </source>
</evidence>
<dbReference type="InterPro" id="IPR055414">
    <property type="entry name" value="LRR_R13L4/SHOC2-like"/>
</dbReference>
<dbReference type="PANTHER" id="PTHR27008">
    <property type="entry name" value="OS04G0122200 PROTEIN"/>
    <property type="match status" value="1"/>
</dbReference>
<dbReference type="PROSITE" id="PS50011">
    <property type="entry name" value="PROTEIN_KINASE_DOM"/>
    <property type="match status" value="1"/>
</dbReference>
<dbReference type="FunFam" id="3.80.10.10:FF:000565">
    <property type="entry name" value="Leucine-rich repeat receptor-like kinase protein FLORAL ORGAN NUMBER1"/>
    <property type="match status" value="1"/>
</dbReference>
<dbReference type="Pfam" id="PF07714">
    <property type="entry name" value="PK_Tyr_Ser-Thr"/>
    <property type="match status" value="1"/>
</dbReference>
<dbReference type="InterPro" id="IPR001245">
    <property type="entry name" value="Ser-Thr/Tyr_kinase_cat_dom"/>
</dbReference>
<evidence type="ECO:0000256" key="7">
    <source>
        <dbReference type="ARBA" id="ARBA00022553"/>
    </source>
</evidence>
<keyword evidence="10 23" id="KW-0812">Transmembrane</keyword>
<evidence type="ECO:0000256" key="24">
    <source>
        <dbReference type="SAM" id="SignalP"/>
    </source>
</evidence>
<dbReference type="Gene3D" id="1.10.510.10">
    <property type="entry name" value="Transferase(Phosphotransferase) domain 1"/>
    <property type="match status" value="1"/>
</dbReference>
<dbReference type="Gene3D" id="3.30.200.20">
    <property type="entry name" value="Phosphorylase Kinase, domain 1"/>
    <property type="match status" value="1"/>
</dbReference>
<keyword evidence="14" id="KW-0418">Kinase</keyword>
<feature type="chain" id="PRO_5028249722" description="non-specific serine/threonine protein kinase" evidence="24">
    <location>
        <begin position="37"/>
        <end position="679"/>
    </location>
</feature>
<keyword evidence="19" id="KW-0325">Glycoprotein</keyword>
<dbReference type="InterPro" id="IPR000719">
    <property type="entry name" value="Prot_kinase_dom"/>
</dbReference>
<protein>
    <recommendedName>
        <fullName evidence="4">non-specific serine/threonine protein kinase</fullName>
        <ecNumber evidence="4">2.7.11.1</ecNumber>
    </recommendedName>
</protein>
<dbReference type="FunFam" id="3.80.10.10:FF:000111">
    <property type="entry name" value="LRR receptor-like serine/threonine-protein kinase ERECTA"/>
    <property type="match status" value="1"/>
</dbReference>
<gene>
    <name evidence="27" type="primary">LOC113706797</name>
</gene>
<dbReference type="Proteomes" id="UP001652660">
    <property type="component" value="Chromosome 8c"/>
</dbReference>
<keyword evidence="18" id="KW-0675">Receptor</keyword>
<dbReference type="SUPFAM" id="SSF56112">
    <property type="entry name" value="Protein kinase-like (PK-like)"/>
    <property type="match status" value="1"/>
</dbReference>
<proteinExistence type="inferred from homology"/>
<evidence type="ECO:0000256" key="16">
    <source>
        <dbReference type="ARBA" id="ARBA00022989"/>
    </source>
</evidence>
<dbReference type="FunFam" id="1.10.510.10:FF:000358">
    <property type="entry name" value="Putative leucine-rich repeat receptor-like serine/threonine-protein kinase"/>
    <property type="match status" value="1"/>
</dbReference>
<dbReference type="PANTHER" id="PTHR27008:SF499">
    <property type="entry name" value="OS06G0581500 PROTEIN"/>
    <property type="match status" value="1"/>
</dbReference>
<comment type="similarity">
    <text evidence="2">Belongs to the protein kinase superfamily. Ser/Thr protein kinase family.</text>
</comment>
<keyword evidence="11 24" id="KW-0732">Signal</keyword>
<evidence type="ECO:0000313" key="26">
    <source>
        <dbReference type="Proteomes" id="UP001652660"/>
    </source>
</evidence>
<dbReference type="Pfam" id="PF08263">
    <property type="entry name" value="LRRNT_2"/>
    <property type="match status" value="1"/>
</dbReference>
<dbReference type="InterPro" id="IPR013210">
    <property type="entry name" value="LRR_N_plant-typ"/>
</dbReference>
<keyword evidence="8" id="KW-0433">Leucine-rich repeat</keyword>
<dbReference type="Pfam" id="PF23598">
    <property type="entry name" value="LRR_14"/>
    <property type="match status" value="1"/>
</dbReference>
<keyword evidence="12" id="KW-0677">Repeat</keyword>
<dbReference type="AlphaFoldDB" id="A0A6P6U3G0"/>
<comment type="catalytic activity">
    <reaction evidence="21">
        <text>L-seryl-[protein] + ATP = O-phospho-L-seryl-[protein] + ADP + H(+)</text>
        <dbReference type="Rhea" id="RHEA:17989"/>
        <dbReference type="Rhea" id="RHEA-COMP:9863"/>
        <dbReference type="Rhea" id="RHEA-COMP:11604"/>
        <dbReference type="ChEBI" id="CHEBI:15378"/>
        <dbReference type="ChEBI" id="CHEBI:29999"/>
        <dbReference type="ChEBI" id="CHEBI:30616"/>
        <dbReference type="ChEBI" id="CHEBI:83421"/>
        <dbReference type="ChEBI" id="CHEBI:456216"/>
        <dbReference type="EC" id="2.7.11.1"/>
    </reaction>
</comment>
<organism evidence="26 27">
    <name type="scientific">Coffea arabica</name>
    <name type="common">Arabian coffee</name>
    <dbReference type="NCBI Taxonomy" id="13443"/>
    <lineage>
        <taxon>Eukaryota</taxon>
        <taxon>Viridiplantae</taxon>
        <taxon>Streptophyta</taxon>
        <taxon>Embryophyta</taxon>
        <taxon>Tracheophyta</taxon>
        <taxon>Spermatophyta</taxon>
        <taxon>Magnoliopsida</taxon>
        <taxon>eudicotyledons</taxon>
        <taxon>Gunneridae</taxon>
        <taxon>Pentapetalae</taxon>
        <taxon>asterids</taxon>
        <taxon>lamiids</taxon>
        <taxon>Gentianales</taxon>
        <taxon>Rubiaceae</taxon>
        <taxon>Ixoroideae</taxon>
        <taxon>Gardenieae complex</taxon>
        <taxon>Bertiereae - Coffeeae clade</taxon>
        <taxon>Coffeeae</taxon>
        <taxon>Coffea</taxon>
    </lineage>
</organism>
<comment type="catalytic activity">
    <reaction evidence="20">
        <text>L-threonyl-[protein] + ATP = O-phospho-L-threonyl-[protein] + ADP + H(+)</text>
        <dbReference type="Rhea" id="RHEA:46608"/>
        <dbReference type="Rhea" id="RHEA-COMP:11060"/>
        <dbReference type="Rhea" id="RHEA-COMP:11605"/>
        <dbReference type="ChEBI" id="CHEBI:15378"/>
        <dbReference type="ChEBI" id="CHEBI:30013"/>
        <dbReference type="ChEBI" id="CHEBI:30616"/>
        <dbReference type="ChEBI" id="CHEBI:61977"/>
        <dbReference type="ChEBI" id="CHEBI:456216"/>
        <dbReference type="EC" id="2.7.11.1"/>
    </reaction>
</comment>
<feature type="binding site" evidence="22">
    <location>
        <position position="383"/>
    </location>
    <ligand>
        <name>ATP</name>
        <dbReference type="ChEBI" id="CHEBI:30616"/>
    </ligand>
</feature>
<evidence type="ECO:0000256" key="10">
    <source>
        <dbReference type="ARBA" id="ARBA00022692"/>
    </source>
</evidence>
<evidence type="ECO:0000256" key="2">
    <source>
        <dbReference type="ARBA" id="ARBA00008684"/>
    </source>
</evidence>
<evidence type="ECO:0000256" key="23">
    <source>
        <dbReference type="SAM" id="Phobius"/>
    </source>
</evidence>
<evidence type="ECO:0000256" key="3">
    <source>
        <dbReference type="ARBA" id="ARBA00009592"/>
    </source>
</evidence>
<dbReference type="PROSITE" id="PS00107">
    <property type="entry name" value="PROTEIN_KINASE_ATP"/>
    <property type="match status" value="1"/>
</dbReference>
<dbReference type="Gene3D" id="3.80.10.10">
    <property type="entry name" value="Ribonuclease Inhibitor"/>
    <property type="match status" value="2"/>
</dbReference>
<dbReference type="FunFam" id="3.30.200.20:FF:000432">
    <property type="entry name" value="LRR receptor-like serine/threonine-protein kinase EFR"/>
    <property type="match status" value="1"/>
</dbReference>
<keyword evidence="17 23" id="KW-0472">Membrane</keyword>
<feature type="transmembrane region" description="Helical" evidence="23">
    <location>
        <begin position="293"/>
        <end position="317"/>
    </location>
</feature>
<reference evidence="26" key="1">
    <citation type="journal article" date="2025" name="Foods">
        <title>Unveiling the Microbial Signatures of Arabica Coffee Cherries: Insights into Ripeness Specific Diversity, Functional Traits, and Implications for Quality and Safety.</title>
        <authorList>
            <consortium name="RefSeq"/>
            <person name="Tenea G.N."/>
            <person name="Cifuentes V."/>
            <person name="Reyes P."/>
            <person name="Cevallos-Vallejos M."/>
        </authorList>
    </citation>
    <scope>NUCLEOTIDE SEQUENCE [LARGE SCALE GENOMIC DNA]</scope>
</reference>
<dbReference type="InterPro" id="IPR017441">
    <property type="entry name" value="Protein_kinase_ATP_BS"/>
</dbReference>
<evidence type="ECO:0000256" key="13">
    <source>
        <dbReference type="ARBA" id="ARBA00022741"/>
    </source>
</evidence>
<evidence type="ECO:0000256" key="22">
    <source>
        <dbReference type="PROSITE-ProRule" id="PRU10141"/>
    </source>
</evidence>
<sequence length="679" mass="75279">MEPQTIMSWGFWSLSRSILLLFLVLVAMNLSAKSNASAVDGFRNDTDQLALLEFKQQILDDPHGVLSSWNHSEHHCQWQGITCDTQHQRVTALTLAGKSLSGTLSPHIGNLSFMKSIQLGGNLFHGEIPPEIGRLFRLRFLNLSRNTFSGEIPVNLSHCSQITTISLSRNRLQGKIPAELGNLKKLESLYLSTNYLTGEIPSSIGNLSSLISLYLVFNNLEGFLPKEIGWLTRLSELVATTNQLSGEIPTSGIFANASQVTLIGNHKLCGGIPELALPTCPMIKPKNNKKSKVIVVLSTVLPVMVLAIGTIFLYYAVHQRRDRRKKDSSTMHTGGEKLLRVSYFELKHATAEFSADNLVGSGSFGVVYKGRLDQHANRVVAVKVLDVQRNGASKSFKAECRVLRNIRHRNLVSILTYCSSIDSNGHEFKAVVYEFMENGSLDMWLHPESAERMKSRNLNFHQRLSIALEVASALDYLHNHSEVAIVHCDLKPSNILLDKDLVAHVGDFGLARLLPRNTISSSQEGTSSSVVLKGTIGYAAPESIFSEYGLGLEASTQGDVYSYGMLLLEMFTGRRPTDAAFVDDLDLHNCVKMALPEQVWKIVDPSLLPEEVEQNRQIYQVDAGDEDIGLSGDINKVQKCLVSIFQVGLGCSQKSSKDRMDMKQVARELHLIRDAFQRC</sequence>
<evidence type="ECO:0000256" key="15">
    <source>
        <dbReference type="ARBA" id="ARBA00022840"/>
    </source>
</evidence>
<evidence type="ECO:0000256" key="8">
    <source>
        <dbReference type="ARBA" id="ARBA00022614"/>
    </source>
</evidence>
<dbReference type="RefSeq" id="XP_027084607.1">
    <property type="nucleotide sequence ID" value="XM_027228806.2"/>
</dbReference>
<dbReference type="SMART" id="SM00220">
    <property type="entry name" value="S_TKc"/>
    <property type="match status" value="1"/>
</dbReference>
<dbReference type="PROSITE" id="PS00108">
    <property type="entry name" value="PROTEIN_KINASE_ST"/>
    <property type="match status" value="1"/>
</dbReference>
<evidence type="ECO:0000256" key="17">
    <source>
        <dbReference type="ARBA" id="ARBA00023136"/>
    </source>
</evidence>
<evidence type="ECO:0000256" key="11">
    <source>
        <dbReference type="ARBA" id="ARBA00022729"/>
    </source>
</evidence>
<feature type="signal peptide" evidence="24">
    <location>
        <begin position="1"/>
        <end position="36"/>
    </location>
</feature>
<keyword evidence="5" id="KW-1003">Cell membrane</keyword>
<keyword evidence="26" id="KW-1185">Reference proteome</keyword>